<evidence type="ECO:0000313" key="2">
    <source>
        <dbReference type="Proteomes" id="UP000188268"/>
    </source>
</evidence>
<protein>
    <submittedName>
        <fullName evidence="1">Uncharacterized protein</fullName>
    </submittedName>
</protein>
<proteinExistence type="predicted"/>
<gene>
    <name evidence="1" type="ORF">CCACVL1_29236</name>
</gene>
<dbReference type="Gramene" id="OMO52402">
    <property type="protein sequence ID" value="OMO52402"/>
    <property type="gene ID" value="CCACVL1_29236"/>
</dbReference>
<organism evidence="1 2">
    <name type="scientific">Corchorus capsularis</name>
    <name type="common">Jute</name>
    <dbReference type="NCBI Taxonomy" id="210143"/>
    <lineage>
        <taxon>Eukaryota</taxon>
        <taxon>Viridiplantae</taxon>
        <taxon>Streptophyta</taxon>
        <taxon>Embryophyta</taxon>
        <taxon>Tracheophyta</taxon>
        <taxon>Spermatophyta</taxon>
        <taxon>Magnoliopsida</taxon>
        <taxon>eudicotyledons</taxon>
        <taxon>Gunneridae</taxon>
        <taxon>Pentapetalae</taxon>
        <taxon>rosids</taxon>
        <taxon>malvids</taxon>
        <taxon>Malvales</taxon>
        <taxon>Malvaceae</taxon>
        <taxon>Grewioideae</taxon>
        <taxon>Apeibeae</taxon>
        <taxon>Corchorus</taxon>
    </lineage>
</organism>
<name>A0A1R3G2T2_COCAP</name>
<reference evidence="1 2" key="1">
    <citation type="submission" date="2013-09" db="EMBL/GenBank/DDBJ databases">
        <title>Corchorus capsularis genome sequencing.</title>
        <authorList>
            <person name="Alam M."/>
            <person name="Haque M.S."/>
            <person name="Islam M.S."/>
            <person name="Emdad E.M."/>
            <person name="Islam M.M."/>
            <person name="Ahmed B."/>
            <person name="Halim A."/>
            <person name="Hossen Q.M.M."/>
            <person name="Hossain M.Z."/>
            <person name="Ahmed R."/>
            <person name="Khan M.M."/>
            <person name="Islam R."/>
            <person name="Rashid M.M."/>
            <person name="Khan S.A."/>
            <person name="Rahman M.S."/>
            <person name="Alam M."/>
        </authorList>
    </citation>
    <scope>NUCLEOTIDE SEQUENCE [LARGE SCALE GENOMIC DNA]</scope>
    <source>
        <strain evidence="2">cv. CVL-1</strain>
        <tissue evidence="1">Whole seedling</tissue>
    </source>
</reference>
<comment type="caution">
    <text evidence="1">The sequence shown here is derived from an EMBL/GenBank/DDBJ whole genome shotgun (WGS) entry which is preliminary data.</text>
</comment>
<dbReference type="Proteomes" id="UP000188268">
    <property type="component" value="Unassembled WGS sequence"/>
</dbReference>
<dbReference type="EMBL" id="AWWV01015519">
    <property type="protein sequence ID" value="OMO52402.1"/>
    <property type="molecule type" value="Genomic_DNA"/>
</dbReference>
<evidence type="ECO:0000313" key="1">
    <source>
        <dbReference type="EMBL" id="OMO52402.1"/>
    </source>
</evidence>
<accession>A0A1R3G2T2</accession>
<dbReference type="AlphaFoldDB" id="A0A1R3G2T2"/>
<keyword evidence="2" id="KW-1185">Reference proteome</keyword>
<sequence>MVGTRCEENKIGTVEKLVTIVGGSGSVMNWEELGAKREAGRS</sequence>